<evidence type="ECO:0000259" key="1">
    <source>
        <dbReference type="PROSITE" id="PS51379"/>
    </source>
</evidence>
<accession>A0A0D2J3M0</accession>
<dbReference type="EMBL" id="AZAC01000023">
    <property type="protein sequence ID" value="KIX12789.1"/>
    <property type="molecule type" value="Genomic_DNA"/>
</dbReference>
<dbReference type="AlphaFoldDB" id="A0A0D2J3M0"/>
<dbReference type="PROSITE" id="PS51379">
    <property type="entry name" value="4FE4S_FER_2"/>
    <property type="match status" value="2"/>
</dbReference>
<feature type="domain" description="4Fe-4S ferredoxin-type" evidence="1">
    <location>
        <begin position="43"/>
        <end position="74"/>
    </location>
</feature>
<name>A0A0D2J3M0_9BACT</name>
<dbReference type="InParanoid" id="A0A0D2J3M0"/>
<organism evidence="2 3">
    <name type="scientific">Dethiosulfatarculus sandiegensis</name>
    <dbReference type="NCBI Taxonomy" id="1429043"/>
    <lineage>
        <taxon>Bacteria</taxon>
        <taxon>Pseudomonadati</taxon>
        <taxon>Thermodesulfobacteriota</taxon>
        <taxon>Desulfarculia</taxon>
        <taxon>Desulfarculales</taxon>
        <taxon>Desulfarculaceae</taxon>
        <taxon>Dethiosulfatarculus</taxon>
    </lineage>
</organism>
<protein>
    <submittedName>
        <fullName evidence="2">4Fe-4S ferredoxin</fullName>
    </submittedName>
</protein>
<dbReference type="InterPro" id="IPR017896">
    <property type="entry name" value="4Fe4S_Fe-S-bd"/>
</dbReference>
<dbReference type="SUPFAM" id="SSF54862">
    <property type="entry name" value="4Fe-4S ferredoxins"/>
    <property type="match status" value="1"/>
</dbReference>
<gene>
    <name evidence="2" type="ORF">X474_17305</name>
</gene>
<reference evidence="2 3" key="1">
    <citation type="submission" date="2013-11" db="EMBL/GenBank/DDBJ databases">
        <title>Metagenomic analysis of a methanogenic consortium involved in long chain n-alkane degradation.</title>
        <authorList>
            <person name="Davidova I.A."/>
            <person name="Callaghan A.V."/>
            <person name="Wawrik B."/>
            <person name="Pruitt S."/>
            <person name="Marks C."/>
            <person name="Duncan K.E."/>
            <person name="Suflita J.M."/>
        </authorList>
    </citation>
    <scope>NUCLEOTIDE SEQUENCE [LARGE SCALE GENOMIC DNA]</scope>
    <source>
        <strain evidence="2 3">SPR</strain>
    </source>
</reference>
<evidence type="ECO:0000313" key="3">
    <source>
        <dbReference type="Proteomes" id="UP000032233"/>
    </source>
</evidence>
<proteinExistence type="predicted"/>
<dbReference type="Proteomes" id="UP000032233">
    <property type="component" value="Unassembled WGS sequence"/>
</dbReference>
<dbReference type="STRING" id="1429043.X474_17305"/>
<keyword evidence="3" id="KW-1185">Reference proteome</keyword>
<sequence>MTIKPGICVGCRICELACSLSQKNLFNPQESNILVHITETGEVELEIVQECSCVGGRAYCAELCPVDALQADPGD</sequence>
<feature type="domain" description="4Fe-4S ferredoxin-type" evidence="1">
    <location>
        <begin position="1"/>
        <end position="28"/>
    </location>
</feature>
<dbReference type="Gene3D" id="3.30.70.20">
    <property type="match status" value="1"/>
</dbReference>
<evidence type="ECO:0000313" key="2">
    <source>
        <dbReference type="EMBL" id="KIX12789.1"/>
    </source>
</evidence>
<comment type="caution">
    <text evidence="2">The sequence shown here is derived from an EMBL/GenBank/DDBJ whole genome shotgun (WGS) entry which is preliminary data.</text>
</comment>